<keyword evidence="3" id="KW-1185">Reference proteome</keyword>
<feature type="region of interest" description="Disordered" evidence="1">
    <location>
        <begin position="1"/>
        <end position="46"/>
    </location>
</feature>
<dbReference type="SUPFAM" id="SSF140383">
    <property type="entry name" value="BSD domain-like"/>
    <property type="match status" value="1"/>
</dbReference>
<evidence type="ECO:0000313" key="2">
    <source>
        <dbReference type="EMBL" id="KAF8400603.1"/>
    </source>
</evidence>
<dbReference type="OMA" id="FSMLQNN"/>
<proteinExistence type="predicted"/>
<dbReference type="PANTHER" id="PTHR31923">
    <property type="entry name" value="BSD DOMAIN-CONTAINING PROTEIN"/>
    <property type="match status" value="1"/>
</dbReference>
<feature type="compositionally biased region" description="Acidic residues" evidence="1">
    <location>
        <begin position="312"/>
        <end position="322"/>
    </location>
</feature>
<organism evidence="2 3">
    <name type="scientific">Tetracentron sinense</name>
    <name type="common">Spur-leaf</name>
    <dbReference type="NCBI Taxonomy" id="13715"/>
    <lineage>
        <taxon>Eukaryota</taxon>
        <taxon>Viridiplantae</taxon>
        <taxon>Streptophyta</taxon>
        <taxon>Embryophyta</taxon>
        <taxon>Tracheophyta</taxon>
        <taxon>Spermatophyta</taxon>
        <taxon>Magnoliopsida</taxon>
        <taxon>Trochodendrales</taxon>
        <taxon>Trochodendraceae</taxon>
        <taxon>Tetracentron</taxon>
    </lineage>
</organism>
<evidence type="ECO:0008006" key="4">
    <source>
        <dbReference type="Google" id="ProtNLM"/>
    </source>
</evidence>
<dbReference type="PANTHER" id="PTHR31923:SF9">
    <property type="entry name" value="BSD DOMAIN-CONTAINING PROTEIN"/>
    <property type="match status" value="1"/>
</dbReference>
<dbReference type="EMBL" id="JABCRI010000009">
    <property type="protein sequence ID" value="KAF8400603.1"/>
    <property type="molecule type" value="Genomic_DNA"/>
</dbReference>
<dbReference type="AlphaFoldDB" id="A0A835DEM0"/>
<feature type="compositionally biased region" description="Acidic residues" evidence="1">
    <location>
        <begin position="17"/>
        <end position="35"/>
    </location>
</feature>
<dbReference type="Proteomes" id="UP000655225">
    <property type="component" value="Unassembled WGS sequence"/>
</dbReference>
<evidence type="ECO:0000313" key="3">
    <source>
        <dbReference type="Proteomes" id="UP000655225"/>
    </source>
</evidence>
<gene>
    <name evidence="2" type="ORF">HHK36_013902</name>
</gene>
<accession>A0A835DEM0</accession>
<feature type="region of interest" description="Disordered" evidence="1">
    <location>
        <begin position="294"/>
        <end position="392"/>
    </location>
</feature>
<sequence>MSWFSISLPNPFKPQEPDEENLTETEEKFSEEEESSSNGGGVKEDLSELRKTIGRQLWGVASFLAPPPVTDSDALNPPVTPSDSSSQTFLGIRNDFAEIGGTFKSGLSLLSTNKAVNGISRLASKILQFQKEDDGDEFLGEDFGGEGSVIGVTKEVLRFVQEMSLRPECWVDFPLSLDNDFDMSDAQREHASTVERFAPSLAALRLRLCPTQLFKIVEARDTLLQKLQNRTNAQVKSSRADNLFVEVSIKDSNIQEESGPVQEKEFLAETLNSAHQEKVDELENIEQWLEEEDVVTGTSADAQKQLGKEEDVSFSDLEDDDDVSSRQLGLRLERVSSPSGSNEWIQLGENSDMQRGQKKAVPPTSREKDSEGESSNDWLAVDDFNSDSSGTA</sequence>
<evidence type="ECO:0000256" key="1">
    <source>
        <dbReference type="SAM" id="MobiDB-lite"/>
    </source>
</evidence>
<comment type="caution">
    <text evidence="2">The sequence shown here is derived from an EMBL/GenBank/DDBJ whole genome shotgun (WGS) entry which is preliminary data.</text>
</comment>
<dbReference type="OrthoDB" id="1076611at2759"/>
<dbReference type="InterPro" id="IPR035925">
    <property type="entry name" value="BSD_dom_sf"/>
</dbReference>
<feature type="compositionally biased region" description="Polar residues" evidence="1">
    <location>
        <begin position="336"/>
        <end position="354"/>
    </location>
</feature>
<name>A0A835DEM0_TETSI</name>
<reference evidence="2 3" key="1">
    <citation type="submission" date="2020-04" db="EMBL/GenBank/DDBJ databases">
        <title>Plant Genome Project.</title>
        <authorList>
            <person name="Zhang R.-G."/>
        </authorList>
    </citation>
    <scope>NUCLEOTIDE SEQUENCE [LARGE SCALE GENOMIC DNA]</scope>
    <source>
        <strain evidence="2">YNK0</strain>
        <tissue evidence="2">Leaf</tissue>
    </source>
</reference>
<protein>
    <recommendedName>
        <fullName evidence="4">BSD domain-containing protein</fullName>
    </recommendedName>
</protein>